<evidence type="ECO:0000256" key="2">
    <source>
        <dbReference type="ARBA" id="ARBA00023002"/>
    </source>
</evidence>
<accession>A0A7W7F6W1</accession>
<dbReference type="PRINTS" id="PR00080">
    <property type="entry name" value="SDRFAMILY"/>
</dbReference>
<evidence type="ECO:0000256" key="1">
    <source>
        <dbReference type="ARBA" id="ARBA00006484"/>
    </source>
</evidence>
<evidence type="ECO:0000313" key="4">
    <source>
        <dbReference type="Proteomes" id="UP000566324"/>
    </source>
</evidence>
<comment type="caution">
    <text evidence="3">The sequence shown here is derived from an EMBL/GenBank/DDBJ whole genome shotgun (WGS) entry which is preliminary data.</text>
</comment>
<dbReference type="PANTHER" id="PTHR24321:SF8">
    <property type="entry name" value="ESTRADIOL 17-BETA-DEHYDROGENASE 8-RELATED"/>
    <property type="match status" value="1"/>
</dbReference>
<dbReference type="AlphaFoldDB" id="A0A7W7F6W1"/>
<proteinExistence type="inferred from homology"/>
<sequence>MLLDRKQGKAAAVAKSLEDEGYEALGLETDVRDTPQVEQALQATLDRFGQVDILVNNAAGVRQTPFIKLDTDKWRRQIETNFGALFTPTEVISREMVRAGRGGNILNITSIEGLRAAPLFAAYAACKAGMVSLTRTLAIELSDHDIRVNCLAPDIIDTPGINFFSEGQQGFTTNEAFERYIPLKRVGTPEEFASAAIFLCSKMASYITGVTLSVDGGTFAASGWSRSPSREWTLVHPHSAPAVAE</sequence>
<dbReference type="EMBL" id="JACHNZ010000015">
    <property type="protein sequence ID" value="MBB4631987.1"/>
    <property type="molecule type" value="Genomic_DNA"/>
</dbReference>
<dbReference type="PRINTS" id="PR00081">
    <property type="entry name" value="GDHRDH"/>
</dbReference>
<dbReference type="SUPFAM" id="SSF51735">
    <property type="entry name" value="NAD(P)-binding Rossmann-fold domains"/>
    <property type="match status" value="1"/>
</dbReference>
<dbReference type="GO" id="GO:0016491">
    <property type="term" value="F:oxidoreductase activity"/>
    <property type="evidence" value="ECO:0007669"/>
    <property type="project" value="UniProtKB-KW"/>
</dbReference>
<organism evidence="3 4">
    <name type="scientific">Sphingosinicella soli</name>
    <dbReference type="NCBI Taxonomy" id="333708"/>
    <lineage>
        <taxon>Bacteria</taxon>
        <taxon>Pseudomonadati</taxon>
        <taxon>Pseudomonadota</taxon>
        <taxon>Alphaproteobacteria</taxon>
        <taxon>Sphingomonadales</taxon>
        <taxon>Sphingosinicellaceae</taxon>
        <taxon>Sphingosinicella</taxon>
    </lineage>
</organism>
<protein>
    <submittedName>
        <fullName evidence="3">NAD(P)-dependent dehydrogenase (Short-subunit alcohol dehydrogenase family)</fullName>
    </submittedName>
</protein>
<dbReference type="InterPro" id="IPR002347">
    <property type="entry name" value="SDR_fam"/>
</dbReference>
<name>A0A7W7F6W1_9SPHN</name>
<keyword evidence="2" id="KW-0560">Oxidoreductase</keyword>
<dbReference type="FunFam" id="3.40.50.720:FF:000084">
    <property type="entry name" value="Short-chain dehydrogenase reductase"/>
    <property type="match status" value="1"/>
</dbReference>
<dbReference type="PROSITE" id="PS00061">
    <property type="entry name" value="ADH_SHORT"/>
    <property type="match status" value="1"/>
</dbReference>
<dbReference type="Proteomes" id="UP000566324">
    <property type="component" value="Unassembled WGS sequence"/>
</dbReference>
<comment type="similarity">
    <text evidence="1">Belongs to the short-chain dehydrogenases/reductases (SDR) family.</text>
</comment>
<reference evidence="3 4" key="1">
    <citation type="submission" date="2020-08" db="EMBL/GenBank/DDBJ databases">
        <title>Genomic Encyclopedia of Type Strains, Phase IV (KMG-IV): sequencing the most valuable type-strain genomes for metagenomic binning, comparative biology and taxonomic classification.</title>
        <authorList>
            <person name="Goeker M."/>
        </authorList>
    </citation>
    <scope>NUCLEOTIDE SEQUENCE [LARGE SCALE GENOMIC DNA]</scope>
    <source>
        <strain evidence="3 4">DSM 17328</strain>
    </source>
</reference>
<dbReference type="InterPro" id="IPR020904">
    <property type="entry name" value="Sc_DH/Rdtase_CS"/>
</dbReference>
<dbReference type="Gene3D" id="3.40.50.720">
    <property type="entry name" value="NAD(P)-binding Rossmann-like Domain"/>
    <property type="match status" value="1"/>
</dbReference>
<dbReference type="Pfam" id="PF13561">
    <property type="entry name" value="adh_short_C2"/>
    <property type="match status" value="1"/>
</dbReference>
<evidence type="ECO:0000313" key="3">
    <source>
        <dbReference type="EMBL" id="MBB4631987.1"/>
    </source>
</evidence>
<dbReference type="InterPro" id="IPR036291">
    <property type="entry name" value="NAD(P)-bd_dom_sf"/>
</dbReference>
<gene>
    <name evidence="3" type="ORF">GGQ98_001604</name>
</gene>
<keyword evidence="4" id="KW-1185">Reference proteome</keyword>
<dbReference type="PANTHER" id="PTHR24321">
    <property type="entry name" value="DEHYDROGENASES, SHORT CHAIN"/>
    <property type="match status" value="1"/>
</dbReference>